<keyword evidence="5 6" id="KW-0472">Membrane</keyword>
<protein>
    <submittedName>
        <fullName evidence="7">MATE family efflux transporter</fullName>
    </submittedName>
</protein>
<dbReference type="GO" id="GO:0005886">
    <property type="term" value="C:plasma membrane"/>
    <property type="evidence" value="ECO:0007669"/>
    <property type="project" value="TreeGrafter"/>
</dbReference>
<feature type="transmembrane region" description="Helical" evidence="6">
    <location>
        <begin position="20"/>
        <end position="40"/>
    </location>
</feature>
<keyword evidence="3 6" id="KW-0812">Transmembrane</keyword>
<comment type="subcellular location">
    <subcellularLocation>
        <location evidence="1">Membrane</location>
        <topology evidence="1">Multi-pass membrane protein</topology>
    </subcellularLocation>
</comment>
<evidence type="ECO:0000313" key="8">
    <source>
        <dbReference type="Proteomes" id="UP000622533"/>
    </source>
</evidence>
<feature type="transmembrane region" description="Helical" evidence="6">
    <location>
        <begin position="165"/>
        <end position="184"/>
    </location>
</feature>
<comment type="similarity">
    <text evidence="2">Belongs to the multi antimicrobial extrusion (MATE) (TC 2.A.66.1) family.</text>
</comment>
<reference evidence="7" key="1">
    <citation type="submission" date="2020-10" db="EMBL/GenBank/DDBJ databases">
        <authorList>
            <person name="Castelo-Branco R."/>
            <person name="Eusebio N."/>
            <person name="Adriana R."/>
            <person name="Vieira A."/>
            <person name="Brugerolle De Fraissinette N."/>
            <person name="Rezende De Castro R."/>
            <person name="Schneider M.P."/>
            <person name="Vasconcelos V."/>
            <person name="Leao P.N."/>
        </authorList>
    </citation>
    <scope>NUCLEOTIDE SEQUENCE</scope>
    <source>
        <strain evidence="7">LEGE 12446</strain>
    </source>
</reference>
<dbReference type="PANTHER" id="PTHR42893:SF46">
    <property type="entry name" value="PROTEIN DETOXIFICATION 44, CHLOROPLASTIC"/>
    <property type="match status" value="1"/>
</dbReference>
<proteinExistence type="inferred from homology"/>
<dbReference type="NCBIfam" id="NF041358">
    <property type="entry name" value="GntT_guanitoxin"/>
    <property type="match status" value="1"/>
</dbReference>
<evidence type="ECO:0000256" key="5">
    <source>
        <dbReference type="ARBA" id="ARBA00023136"/>
    </source>
</evidence>
<organism evidence="7 8">
    <name type="scientific">Desmonostoc muscorum LEGE 12446</name>
    <dbReference type="NCBI Taxonomy" id="1828758"/>
    <lineage>
        <taxon>Bacteria</taxon>
        <taxon>Bacillati</taxon>
        <taxon>Cyanobacteriota</taxon>
        <taxon>Cyanophyceae</taxon>
        <taxon>Nostocales</taxon>
        <taxon>Nostocaceae</taxon>
        <taxon>Desmonostoc</taxon>
    </lineage>
</organism>
<dbReference type="CDD" id="cd13136">
    <property type="entry name" value="MATE_DinF_like"/>
    <property type="match status" value="1"/>
</dbReference>
<evidence type="ECO:0000313" key="7">
    <source>
        <dbReference type="EMBL" id="MBE9021471.1"/>
    </source>
</evidence>
<comment type="caution">
    <text evidence="7">The sequence shown here is derived from an EMBL/GenBank/DDBJ whole genome shotgun (WGS) entry which is preliminary data.</text>
</comment>
<evidence type="ECO:0000256" key="3">
    <source>
        <dbReference type="ARBA" id="ARBA00022692"/>
    </source>
</evidence>
<dbReference type="InterPro" id="IPR044644">
    <property type="entry name" value="DinF-like"/>
</dbReference>
<feature type="transmembrane region" description="Helical" evidence="6">
    <location>
        <begin position="315"/>
        <end position="337"/>
    </location>
</feature>
<keyword evidence="8" id="KW-1185">Reference proteome</keyword>
<gene>
    <name evidence="7" type="ORF">IQ276_03050</name>
</gene>
<dbReference type="InterPro" id="IPR002528">
    <property type="entry name" value="MATE_fam"/>
</dbReference>
<feature type="transmembrane region" description="Helical" evidence="6">
    <location>
        <begin position="89"/>
        <end position="112"/>
    </location>
</feature>
<feature type="transmembrane region" description="Helical" evidence="6">
    <location>
        <begin position="357"/>
        <end position="379"/>
    </location>
</feature>
<evidence type="ECO:0000256" key="1">
    <source>
        <dbReference type="ARBA" id="ARBA00004141"/>
    </source>
</evidence>
<name>A0A8J6ZM59_DESMC</name>
<dbReference type="Pfam" id="PF01554">
    <property type="entry name" value="MatE"/>
    <property type="match status" value="2"/>
</dbReference>
<sequence length="454" mass="50058">MLVNSDLQDRWILRYVKLAIANMLSNLMVPLSGMVSVSFLGHLQEFDHLAGVALATVVFNYLYRTFNFLRLSVTGTTAQATGRNDRESVLLIGLRNVLIALGFGLAVLLLQYPLRELGFIVLNNAPNVKAAGVDYFNMRIWGMPAVLVNMVLLGWLMGREQSGKVLALSVFGNLVNIVLSYYIIVRAGLDSKGAGLAQALSQYLMMVLALIWVKSEIQWTEIRALAPQLWDKSAWNDTIVLGRDLFVRTLAIGFTFSAFTNLFASIGTIAFAENVLVIEVMTLGIQILNGLSYATETLTGNFHGTNEKEKMIPMLSVSVSVCLIFAVGIALTCILFPQTVFGLLTNHTEITTQVDPYVPWLMSVLGLYAFVVSIEAYFFGLAERLILRNAAFIATGLVFIPTAAFAWKLQNVHLLWLAMSLFMVTRAGVQGIQIPKTLKLAAENLTAAENIQHH</sequence>
<feature type="transmembrane region" description="Helical" evidence="6">
    <location>
        <begin position="140"/>
        <end position="158"/>
    </location>
</feature>
<dbReference type="GO" id="GO:0042910">
    <property type="term" value="F:xenobiotic transmembrane transporter activity"/>
    <property type="evidence" value="ECO:0007669"/>
    <property type="project" value="InterPro"/>
</dbReference>
<dbReference type="AlphaFoldDB" id="A0A8J6ZM59"/>
<evidence type="ECO:0000256" key="6">
    <source>
        <dbReference type="SAM" id="Phobius"/>
    </source>
</evidence>
<evidence type="ECO:0000256" key="4">
    <source>
        <dbReference type="ARBA" id="ARBA00022989"/>
    </source>
</evidence>
<accession>A0A8J6ZM59</accession>
<dbReference type="PANTHER" id="PTHR42893">
    <property type="entry name" value="PROTEIN DETOXIFICATION 44, CHLOROPLASTIC-RELATED"/>
    <property type="match status" value="1"/>
</dbReference>
<dbReference type="Proteomes" id="UP000622533">
    <property type="component" value="Unassembled WGS sequence"/>
</dbReference>
<dbReference type="GO" id="GO:0015297">
    <property type="term" value="F:antiporter activity"/>
    <property type="evidence" value="ECO:0007669"/>
    <property type="project" value="InterPro"/>
</dbReference>
<feature type="transmembrane region" description="Helical" evidence="6">
    <location>
        <begin position="413"/>
        <end position="429"/>
    </location>
</feature>
<dbReference type="RefSeq" id="WP_193913598.1">
    <property type="nucleotide sequence ID" value="NZ_JADEXS020000001.1"/>
</dbReference>
<dbReference type="NCBIfam" id="TIGR00797">
    <property type="entry name" value="matE"/>
    <property type="match status" value="1"/>
</dbReference>
<feature type="transmembrane region" description="Helical" evidence="6">
    <location>
        <begin position="46"/>
        <end position="63"/>
    </location>
</feature>
<keyword evidence="4 6" id="KW-1133">Transmembrane helix</keyword>
<feature type="transmembrane region" description="Helical" evidence="6">
    <location>
        <begin position="275"/>
        <end position="294"/>
    </location>
</feature>
<evidence type="ECO:0000256" key="2">
    <source>
        <dbReference type="ARBA" id="ARBA00010199"/>
    </source>
</evidence>
<feature type="transmembrane region" description="Helical" evidence="6">
    <location>
        <begin position="386"/>
        <end position="407"/>
    </location>
</feature>
<feature type="transmembrane region" description="Helical" evidence="6">
    <location>
        <begin position="245"/>
        <end position="269"/>
    </location>
</feature>
<feature type="transmembrane region" description="Helical" evidence="6">
    <location>
        <begin position="196"/>
        <end position="213"/>
    </location>
</feature>
<dbReference type="EMBL" id="JADEXS010000023">
    <property type="protein sequence ID" value="MBE9021471.1"/>
    <property type="molecule type" value="Genomic_DNA"/>
</dbReference>